<organism evidence="6 7">
    <name type="scientific">Kwoniella dendrophila CBS 6074</name>
    <dbReference type="NCBI Taxonomy" id="1295534"/>
    <lineage>
        <taxon>Eukaryota</taxon>
        <taxon>Fungi</taxon>
        <taxon>Dikarya</taxon>
        <taxon>Basidiomycota</taxon>
        <taxon>Agaricomycotina</taxon>
        <taxon>Tremellomycetes</taxon>
        <taxon>Tremellales</taxon>
        <taxon>Cryptococcaceae</taxon>
        <taxon>Kwoniella</taxon>
    </lineage>
</organism>
<feature type="domain" description="FMP27 SW motif-containing RBG unit" evidence="4">
    <location>
        <begin position="1429"/>
        <end position="1528"/>
    </location>
</feature>
<evidence type="ECO:0000313" key="7">
    <source>
        <dbReference type="Proteomes" id="UP001355207"/>
    </source>
</evidence>
<dbReference type="Pfam" id="PF10344">
    <property type="entry name" value="Hobbit"/>
    <property type="match status" value="1"/>
</dbReference>
<feature type="compositionally biased region" description="Low complexity" evidence="1">
    <location>
        <begin position="2758"/>
        <end position="2771"/>
    </location>
</feature>
<feature type="region of interest" description="Disordered" evidence="1">
    <location>
        <begin position="1400"/>
        <end position="1423"/>
    </location>
</feature>
<sequence>MLSEYTYSRTFIISTLILLGLIWTRDLWLIFRIFGPIISISYRIVRFSIKWFFYLIVPTLIPQYYFVWPWVIRRQFPQARASRFSLVGAFRGLEWKREGSTQLSVRAENGAWRWGGMKSDGVGYLVYRVEDITVKVRKGVKRVPEVKKKSNTFASLPSIVRGPISWLYPCFRTKIYPYIRLAYKSDGWLVKNLIYTIQVLIHYVPGFARLVSIELKNCRIVLEDFDNVELIVDEISLGTMINFNGVVDAEFAAQTCSPGPSPQPGYTEIMRQNPLCFSPAERGRSAFSPPTSPPWSPNLSPATSPPMSPVFGSLTIPDSVASPSSTPSRHERSNSRFAVARRRASVISSSTSATAAHAWNRVTGRLCGSIVGTAHAVNIRLVQQKLNLKSQSKPQASSTSASVRSFKTLLRNSTTNNVPSISTATYETLFGISGRTKASLGLGFGPKKGLWGEDTLDGQLEAGVITSNIEAIQELLETVKSKTKQASAPVEGAKVYRNSQWSSRGWSRTVLRAIQSVNVHLHKLTFIHHLTSPAKSDERNKSFPNLYEHLPSAKDKYAVSIDFTELDLKLIAADSSNNERARNAFGTNPAPESKIRGIGFEFTWESVNLDCVAPYEKSEEKSQLFVIQNGTLDGFSSWRPAGWRREELLFSSDPNLALIVVRSDIGSINTAIDLQLLHELSAAWKLTHPKEKAKKAVDKVQEKSQPALPPRLRMVLDIGHMSAHLADRLSENTTAVTFDSDGMHFGCFTTFSDLTGRRRDKTVMRNAFEDEEKIRTNRQNKQDLNLALPSAELPANVKRLSSRPMATLQDDYTLSLKGDAQINVEPLRVQIKLSDDKFTDLATVGRVHGTTAGDVFGRQIHTDTRGLLESASFDWSSLSSSVDLGIDEGIYIDLWKTDVLEALIAMGQAHQEGLPPKSPASSINSTSPLSKLPSGVSARFSLGTINLFLGHEDINPDLKGSTGSPVRGTWVRTSAVFEYALYKHYAQAIPWRHRLTAPLRAKLQLPEDITVQALAFSNKYRSEGGTAALTSLVVEDFILQPIYNGEKFDSRGGTRQKLVLKSIPWRKPVADECHRGTLRQWARLKAVRDREIREWNQDQKDNLPLPPLEDYIPKLDYNVPPIEVSDTDQAQKPWLRVKNSRVHLTIQQVTASSDTEFKITSRLDNVSLLSNYSHLYSNLHSVLTVKKLLSAWKRPKVTTSDTKQPINLSIGAVIPNLTAHIAFPLKEQLYFYSSGISFTKPPTRGISVSADQALAFVPSPTHIGDWEELGRIKKLSVIISDPGSPLIINPTIEAIRIRVPNRFLMNSLILDINVTIKALKLVLQNFFKSSEFITRHRSAPEQPKHVPTIRLQVGYLSLEAKDDAADTNLNLIWRAGFLEQAKRNVLEDAFAKKIALMSSSNSSSEDSLPANDSRPEPKLTKNATVDVENARERLDMYLASNWIKRMRAAKHEQRRREAATLKPIHGCGPNIKLPINIVPSSQTAPLFRATFNNVNFTVYDPGFDRDQIIHYMGQVSSPFDKSTQFALMVPLKINWTMSEAKISLRDYPLPLLRIQPTSFKEELPAFQMTTNFIIAEEFANDDSTAYVPVEILPEGCGGSQYPGLSFNIAKTIMPVKMYGEPRFKINSKKTTEFTWGMSYQFACQDFVKVIETLSHPPRDPSPKVGAFDKMRLICHLKPIVEFEGPVHLHLKGTFDPYQVTGLGAGFALAWKGNTKFLINQPNEDHEALQIVADNLLVAIPDLTAMNDSAATGSPTRSDDTPGTPGYHNHDHDESETSLINRRYTKPCAKFVNGTKVGFGFGRERTCKPWDCRGGCGDTENHLDRKCRSFDFIPHQKVILRSPEAIKKLEKQLGRPFDSYEGFRSDYTHFSVSVIAPTKNIADIRPEAEDPARVNSLHCTPKAMHHFLRWWKLFNHVTWLPTREGPTKGGQPGSLFIGNRRKSKGESKPLATLKYRFDLKPLYISHVYPQVTKELWAQGKSESLGIKVRAGRVLFDAHQRLQEKKEQHPGLGTERVTTHRPLYAADVVADDLTIKGIRAHFVERVKLDPQKTENLCRASELPAEVKKYFDLTDYIDADRKPLDEDPQVEIVDFGDCPHVYFCRRVNQIDLNENSNRHNNKAKESAESSKFGFEKTHHCYLDEAETKTQVDKRITQTRINELEFRLQNYPSPNNDELKNDSAVTQNAIRLLRKQLFDLERNNPDRYDESGRRISPERPFQDTIEVHSPRIFYNDDSRPLLWQYVYSVSDRRKEEYHVSHVSLRTYREQFTRRRKRTIANFTNDDAPKNNNVARELVDKLAQSLLVDDQSSLDNVFRFTDINNDRAASITASTGLPPECTLKPKLQISIFKPQIALRSNATDEAIVLLAVDEASIKRYVVEDPETDDSVTSDVLTRSYALLKEVQAFYPTSEALNRERSGSTRALDFVPLEIFLDAKSVATDYDRILQRTNISGSYDQFNRIRIPRSLHWPNTVNENNEKIEHLRIHQDLMTITTPQIELSATSKHYDALYTIITDLLVYSDPDHAHRTQAIKDFSRQFDTADRDTNRLLFDIHQIQQGMRNLMELQRGYETNLERLEEAGKDELFRIRADLAEGYEHLYTINALIANTLAKDDARAFLKNALRLDVKLRAVSWKMLKEDSCTPLAQVGMKSALCSYSNNKNGSTDCAVVLGDVGIVNLAPDAKYDGLIVSQDYAHSKKKTKPPFAKVYWSSHLPIGGIALFPEVDFELANVKFCIEERSGHQIADYIFSDRIKRRREQAKTLQQAQATLAAENAKSKNPSTTMPTFKRENSKMPNFKRENTARSFINNGNGKNSNASASVSTDDLSVSSSLTSKNPLSRTKSQVSIDTTPISTYDQNDPTSFNHNGDAEEMEERASRYKQFGKFSFHKMNLTLSYTRDDTRKHGAFSLPDIQNLSYKAPDFVYTEKLWVAEEIFEQVKKDLISAVFSQLGDLIPQILFNTSLLKGRKAIRNLTDRTTKVVGSNLPSPLKHITAASTHVNTPSSLSTSTGEKDDNINSSLSTSKSKLDENNNNNNTLSTSPKSTMLLSPSTSPIVYKRDTLDSNFTTSSSPPPTSHSINGHGNGNSSHSSIKSTPILRSDVDEDSDVEDDKGKPKEKEKGLKGFLHKLGKSHHHKHGNNDNNHHSSDELSRSKSRGGSIERMIQQSTSSLGILRNRSKEHL</sequence>
<feature type="region of interest" description="Disordered" evidence="1">
    <location>
        <begin position="282"/>
        <end position="337"/>
    </location>
</feature>
<dbReference type="InterPro" id="IPR019449">
    <property type="entry name" value="FMP27_WPPW_RBG"/>
</dbReference>
<dbReference type="RefSeq" id="XP_066075599.1">
    <property type="nucleotide sequence ID" value="XM_066219502.1"/>
</dbReference>
<feature type="region of interest" description="Disordered" evidence="1">
    <location>
        <begin position="2756"/>
        <end position="2795"/>
    </location>
</feature>
<dbReference type="SMART" id="SM01216">
    <property type="entry name" value="Fmp27_WPPW"/>
    <property type="match status" value="1"/>
</dbReference>
<accession>A0AAX4JUG5</accession>
<feature type="compositionally biased region" description="Basic and acidic residues" evidence="1">
    <location>
        <begin position="2784"/>
        <end position="2795"/>
    </location>
</feature>
<feature type="compositionally biased region" description="Low complexity" evidence="1">
    <location>
        <begin position="3072"/>
        <end position="3088"/>
    </location>
</feature>
<protein>
    <submittedName>
        <fullName evidence="6">Uncharacterized protein</fullName>
    </submittedName>
</protein>
<reference evidence="6 7" key="1">
    <citation type="submission" date="2024-01" db="EMBL/GenBank/DDBJ databases">
        <title>Comparative genomics of Cryptococcus and Kwoniella reveals pathogenesis evolution and contrasting modes of karyotype evolution via chromosome fusion or intercentromeric recombination.</title>
        <authorList>
            <person name="Coelho M.A."/>
            <person name="David-Palma M."/>
            <person name="Shea T."/>
            <person name="Bowers K."/>
            <person name="McGinley-Smith S."/>
            <person name="Mohammad A.W."/>
            <person name="Gnirke A."/>
            <person name="Yurkov A.M."/>
            <person name="Nowrousian M."/>
            <person name="Sun S."/>
            <person name="Cuomo C.A."/>
            <person name="Heitman J."/>
        </authorList>
    </citation>
    <scope>NUCLEOTIDE SEQUENCE [LARGE SCALE GENOMIC DNA]</scope>
    <source>
        <strain evidence="6 7">CBS 6074</strain>
    </source>
</reference>
<evidence type="ECO:0000259" key="5">
    <source>
        <dbReference type="SMART" id="SM01216"/>
    </source>
</evidence>
<dbReference type="InterPro" id="IPR045167">
    <property type="entry name" value="Hobbit"/>
</dbReference>
<keyword evidence="2" id="KW-0472">Membrane</keyword>
<feature type="compositionally biased region" description="Basic and acidic residues" evidence="1">
    <location>
        <begin position="3134"/>
        <end position="3148"/>
    </location>
</feature>
<gene>
    <name evidence="6" type="ORF">L201_003751</name>
</gene>
<dbReference type="PANTHER" id="PTHR15678">
    <property type="entry name" value="ANTIGEN MLAA-22-RELATED"/>
    <property type="match status" value="1"/>
</dbReference>
<feature type="region of interest" description="Disordered" evidence="1">
    <location>
        <begin position="3059"/>
        <end position="3178"/>
    </location>
</feature>
<dbReference type="Proteomes" id="UP001355207">
    <property type="component" value="Chromosome 4"/>
</dbReference>
<dbReference type="PANTHER" id="PTHR15678:SF6">
    <property type="entry name" value="BRIDGE-LIKE LIPID TRANSFER PROTEIN FAMILY MEMBER 2"/>
    <property type="match status" value="1"/>
</dbReference>
<evidence type="ECO:0000313" key="6">
    <source>
        <dbReference type="EMBL" id="WWC88836.1"/>
    </source>
</evidence>
<evidence type="ECO:0000256" key="1">
    <source>
        <dbReference type="SAM" id="MobiDB-lite"/>
    </source>
</evidence>
<keyword evidence="2" id="KW-1133">Transmembrane helix</keyword>
<proteinExistence type="predicted"/>
<feature type="compositionally biased region" description="Basic residues" evidence="1">
    <location>
        <begin position="3121"/>
        <end position="3133"/>
    </location>
</feature>
<feature type="compositionally biased region" description="Basic and acidic residues" evidence="1">
    <location>
        <begin position="3107"/>
        <end position="3118"/>
    </location>
</feature>
<name>A0AAX4JUG5_9TREE</name>
<feature type="transmembrane region" description="Helical" evidence="2">
    <location>
        <begin position="12"/>
        <end position="31"/>
    </location>
</feature>
<keyword evidence="2" id="KW-0812">Transmembrane</keyword>
<feature type="region of interest" description="Disordered" evidence="1">
    <location>
        <begin position="2990"/>
        <end position="3046"/>
    </location>
</feature>
<evidence type="ECO:0000259" key="3">
    <source>
        <dbReference type="SMART" id="SM01214"/>
    </source>
</evidence>
<feature type="compositionally biased region" description="Polar residues" evidence="1">
    <location>
        <begin position="3033"/>
        <end position="3046"/>
    </location>
</feature>
<evidence type="ECO:0000256" key="2">
    <source>
        <dbReference type="SAM" id="Phobius"/>
    </source>
</evidence>
<feature type="domain" description="FMP27 WPPW motif-containing RBG unit" evidence="5">
    <location>
        <begin position="1984"/>
        <end position="2430"/>
    </location>
</feature>
<dbReference type="InterPro" id="IPR019441">
    <property type="entry name" value="FMP27/BLTP2/Hobbit_GFWDK_RBG"/>
</dbReference>
<evidence type="ECO:0000259" key="4">
    <source>
        <dbReference type="SMART" id="SM01215"/>
    </source>
</evidence>
<feature type="domain" description="FMP27/BLTP2/Hobbit GFWDK motif-containing RBG unit" evidence="3">
    <location>
        <begin position="1546"/>
        <end position="1699"/>
    </location>
</feature>
<dbReference type="SMART" id="SM01214">
    <property type="entry name" value="Fmp27_GFWDK"/>
    <property type="match status" value="1"/>
</dbReference>
<dbReference type="InterPro" id="IPR019415">
    <property type="entry name" value="FMP27_SW_RBG"/>
</dbReference>
<feature type="transmembrane region" description="Helical" evidence="2">
    <location>
        <begin position="51"/>
        <end position="71"/>
    </location>
</feature>
<keyword evidence="7" id="KW-1185">Reference proteome</keyword>
<dbReference type="EMBL" id="CP144101">
    <property type="protein sequence ID" value="WWC88836.1"/>
    <property type="molecule type" value="Genomic_DNA"/>
</dbReference>
<feature type="region of interest" description="Disordered" evidence="1">
    <location>
        <begin position="1747"/>
        <end position="1777"/>
    </location>
</feature>
<dbReference type="GeneID" id="91094421"/>
<dbReference type="SMART" id="SM01215">
    <property type="entry name" value="Fmp27_SW"/>
    <property type="match status" value="1"/>
</dbReference>
<feature type="compositionally biased region" description="Polar residues" evidence="1">
    <location>
        <begin position="2991"/>
        <end position="3006"/>
    </location>
</feature>